<keyword evidence="2" id="KW-1185">Reference proteome</keyword>
<dbReference type="Proteomes" id="UP000828048">
    <property type="component" value="Chromosome 11"/>
</dbReference>
<comment type="caution">
    <text evidence="1">The sequence shown here is derived from an EMBL/GenBank/DDBJ whole genome shotgun (WGS) entry which is preliminary data.</text>
</comment>
<organism evidence="1 2">
    <name type="scientific">Vaccinium darrowii</name>
    <dbReference type="NCBI Taxonomy" id="229202"/>
    <lineage>
        <taxon>Eukaryota</taxon>
        <taxon>Viridiplantae</taxon>
        <taxon>Streptophyta</taxon>
        <taxon>Embryophyta</taxon>
        <taxon>Tracheophyta</taxon>
        <taxon>Spermatophyta</taxon>
        <taxon>Magnoliopsida</taxon>
        <taxon>eudicotyledons</taxon>
        <taxon>Gunneridae</taxon>
        <taxon>Pentapetalae</taxon>
        <taxon>asterids</taxon>
        <taxon>Ericales</taxon>
        <taxon>Ericaceae</taxon>
        <taxon>Vaccinioideae</taxon>
        <taxon>Vaccinieae</taxon>
        <taxon>Vaccinium</taxon>
    </lineage>
</organism>
<evidence type="ECO:0000313" key="1">
    <source>
        <dbReference type="EMBL" id="KAH7855200.1"/>
    </source>
</evidence>
<gene>
    <name evidence="1" type="ORF">Vadar_022298</name>
</gene>
<evidence type="ECO:0000313" key="2">
    <source>
        <dbReference type="Proteomes" id="UP000828048"/>
    </source>
</evidence>
<sequence length="307" mass="34991">MPKELSTLLELEVLKGFVVGDLKGKEKGTCTLEDLADLPKLKKLRISTDWKDFPSDSELRNLNRFKKLLTLKIEWGGDSQGKSENNPVVQNVSEVRQTGQSAEQQNSGGADMQNPANGINIRERDNADHEADSTATPPSMKRCHWLTLDVPTNCFRKTTTSETNTDASPELPTQLEKLDLLCFSHVEAPNWLMDDQLNKLKKLYVRGGTLRDLGQDGLYGLQAKKKWTVEILRLRFLKKLEMDWMELSEIFPKLIYLEVVKCPKLTLPVRWTGSLDEKTCEIEVNLLLQIKLCCLWLANAPFRSVYR</sequence>
<accession>A0ACB7YNY2</accession>
<proteinExistence type="predicted"/>
<reference evidence="1 2" key="1">
    <citation type="journal article" date="2021" name="Hortic Res">
        <title>High-quality reference genome and annotation aids understanding of berry development for evergreen blueberry (Vaccinium darrowii).</title>
        <authorList>
            <person name="Yu J."/>
            <person name="Hulse-Kemp A.M."/>
            <person name="Babiker E."/>
            <person name="Staton M."/>
        </authorList>
    </citation>
    <scope>NUCLEOTIDE SEQUENCE [LARGE SCALE GENOMIC DNA]</scope>
    <source>
        <strain evidence="2">cv. NJ 8807/NJ 8810</strain>
        <tissue evidence="1">Young leaf</tissue>
    </source>
</reference>
<name>A0ACB7YNY2_9ERIC</name>
<dbReference type="EMBL" id="CM037161">
    <property type="protein sequence ID" value="KAH7855200.1"/>
    <property type="molecule type" value="Genomic_DNA"/>
</dbReference>
<protein>
    <submittedName>
        <fullName evidence="1">Uncharacterized protein</fullName>
    </submittedName>
</protein>